<dbReference type="Proteomes" id="UP000693672">
    <property type="component" value="Unassembled WGS sequence"/>
</dbReference>
<keyword evidence="4" id="KW-1185">Reference proteome</keyword>
<dbReference type="PANTHER" id="PTHR43280">
    <property type="entry name" value="ARAC-FAMILY TRANSCRIPTIONAL REGULATOR"/>
    <property type="match status" value="1"/>
</dbReference>
<keyword evidence="1" id="KW-0238">DNA-binding</keyword>
<evidence type="ECO:0000259" key="2">
    <source>
        <dbReference type="PROSITE" id="PS01124"/>
    </source>
</evidence>
<dbReference type="InterPro" id="IPR018060">
    <property type="entry name" value="HTH_AraC"/>
</dbReference>
<dbReference type="RefSeq" id="WP_218090233.1">
    <property type="nucleotide sequence ID" value="NZ_CAJVAS010000001.1"/>
</dbReference>
<dbReference type="Pfam" id="PF12833">
    <property type="entry name" value="HTH_18"/>
    <property type="match status" value="1"/>
</dbReference>
<dbReference type="PROSITE" id="PS01124">
    <property type="entry name" value="HTH_ARAC_FAMILY_2"/>
    <property type="match status" value="1"/>
</dbReference>
<organism evidence="3 4">
    <name type="scientific">Paenibacillus solanacearum</name>
    <dbReference type="NCBI Taxonomy" id="2048548"/>
    <lineage>
        <taxon>Bacteria</taxon>
        <taxon>Bacillati</taxon>
        <taxon>Bacillota</taxon>
        <taxon>Bacilli</taxon>
        <taxon>Bacillales</taxon>
        <taxon>Paenibacillaceae</taxon>
        <taxon>Paenibacillus</taxon>
    </lineage>
</organism>
<feature type="domain" description="HTH araC/xylS-type" evidence="2">
    <location>
        <begin position="170"/>
        <end position="272"/>
    </location>
</feature>
<evidence type="ECO:0000313" key="4">
    <source>
        <dbReference type="Proteomes" id="UP000693672"/>
    </source>
</evidence>
<evidence type="ECO:0000313" key="3">
    <source>
        <dbReference type="EMBL" id="CAG7600778.1"/>
    </source>
</evidence>
<dbReference type="SMART" id="SM00342">
    <property type="entry name" value="HTH_ARAC"/>
    <property type="match status" value="1"/>
</dbReference>
<reference evidence="3" key="1">
    <citation type="submission" date="2021-06" db="EMBL/GenBank/DDBJ databases">
        <authorList>
            <person name="Criscuolo A."/>
        </authorList>
    </citation>
    <scope>NUCLEOTIDE SEQUENCE</scope>
    <source>
        <strain evidence="3">CIP111600</strain>
    </source>
</reference>
<dbReference type="GO" id="GO:0003700">
    <property type="term" value="F:DNA-binding transcription factor activity"/>
    <property type="evidence" value="ECO:0007669"/>
    <property type="project" value="InterPro"/>
</dbReference>
<dbReference type="AlphaFoldDB" id="A0A916JTX1"/>
<dbReference type="EMBL" id="CAJVAS010000001">
    <property type="protein sequence ID" value="CAG7600778.1"/>
    <property type="molecule type" value="Genomic_DNA"/>
</dbReference>
<sequence>MLKPLLSGCVPQVDLAIYWEKKPKFLYYEDIYKVWVMFAVESGSFYYEIGDMKGSATFGDLVLCPPNTPFRRVINTPLTFYFFELSWTEGHPSSGQRSDDILPAGKISVLDTVRLGQNYALMKKWSSWPTSVRLTQYNHYCRDIWLLYCDGLNESAMLHDPSLSQAHGGDPLMQEAQRRIQQQAFSAMSLKKIASDLGITQVHLTKKFSASFGVTPLRYLTSLRLNKAKMLLLETNMTIEQISECCGYQNGFYLNRVFVKYEHTTPSRYRNTHRM</sequence>
<comment type="caution">
    <text evidence="3">The sequence shown here is derived from an EMBL/GenBank/DDBJ whole genome shotgun (WGS) entry which is preliminary data.</text>
</comment>
<dbReference type="PANTHER" id="PTHR43280:SF2">
    <property type="entry name" value="HTH-TYPE TRANSCRIPTIONAL REGULATOR EXSA"/>
    <property type="match status" value="1"/>
</dbReference>
<accession>A0A916JTX1</accession>
<dbReference type="GO" id="GO:0043565">
    <property type="term" value="F:sequence-specific DNA binding"/>
    <property type="evidence" value="ECO:0007669"/>
    <property type="project" value="InterPro"/>
</dbReference>
<gene>
    <name evidence="3" type="primary">rhaR_11</name>
    <name evidence="3" type="ORF">PAESOLCIP111_00426</name>
</gene>
<evidence type="ECO:0000256" key="1">
    <source>
        <dbReference type="ARBA" id="ARBA00023125"/>
    </source>
</evidence>
<proteinExistence type="predicted"/>
<protein>
    <submittedName>
        <fullName evidence="3">HTH-type transcriptional activator RhaR</fullName>
    </submittedName>
</protein>
<name>A0A916JTX1_9BACL</name>